<evidence type="ECO:0000313" key="4">
    <source>
        <dbReference type="Proteomes" id="UP000184731"/>
    </source>
</evidence>
<dbReference type="SUPFAM" id="SSF52172">
    <property type="entry name" value="CheY-like"/>
    <property type="match status" value="1"/>
</dbReference>
<dbReference type="OrthoDB" id="5294229at2"/>
<evidence type="ECO:0000259" key="2">
    <source>
        <dbReference type="PROSITE" id="PS50110"/>
    </source>
</evidence>
<dbReference type="STRING" id="1915309.AXG55_09960"/>
<reference evidence="3 4" key="1">
    <citation type="submission" date="2016-10" db="EMBL/GenBank/DDBJ databases">
        <title>Silvanigrella aquatica sp. nov., isolated from a freshwater lake located in the Black Forest, Germany, description of Silvanigrellaceae fam. nov., Silvanigrellales ord. nov., reclassification of the order Bdellovibrionales in the class Oligoflexia, reclassification of the families Bacteriovoracaceae and Halobacteriovoraceae in the new order Bacteriovoracales ord. nov., and reclassification of the family Pseudobacteriovoracaceae in the order Oligoflexiales.</title>
        <authorList>
            <person name="Hahn M.W."/>
            <person name="Schmidt J."/>
            <person name="Koll U."/>
            <person name="Rohde M."/>
            <person name="Verbag S."/>
            <person name="Pitt A."/>
            <person name="Nakai R."/>
            <person name="Naganuma T."/>
            <person name="Lang E."/>
        </authorList>
    </citation>
    <scope>NUCLEOTIDE SEQUENCE [LARGE SCALE GENOMIC DNA]</scope>
    <source>
        <strain evidence="3 4">MWH-Nonnen-W8red</strain>
    </source>
</reference>
<dbReference type="Gene3D" id="3.40.50.2300">
    <property type="match status" value="1"/>
</dbReference>
<accession>A0A1L4D1Z0</accession>
<feature type="domain" description="Response regulatory" evidence="2">
    <location>
        <begin position="20"/>
        <end position="136"/>
    </location>
</feature>
<dbReference type="InterPro" id="IPR001789">
    <property type="entry name" value="Sig_transdc_resp-reg_receiver"/>
</dbReference>
<gene>
    <name evidence="3" type="ORF">AXG55_09960</name>
</gene>
<dbReference type="SUPFAM" id="SSF141371">
    <property type="entry name" value="PilZ domain-like"/>
    <property type="match status" value="1"/>
</dbReference>
<comment type="caution">
    <text evidence="1">Lacks conserved residue(s) required for the propagation of feature annotation.</text>
</comment>
<organism evidence="3 4">
    <name type="scientific">Silvanigrella aquatica</name>
    <dbReference type="NCBI Taxonomy" id="1915309"/>
    <lineage>
        <taxon>Bacteria</taxon>
        <taxon>Pseudomonadati</taxon>
        <taxon>Bdellovibrionota</taxon>
        <taxon>Oligoflexia</taxon>
        <taxon>Silvanigrellales</taxon>
        <taxon>Silvanigrellaceae</taxon>
        <taxon>Silvanigrella</taxon>
    </lineage>
</organism>
<keyword evidence="4" id="KW-1185">Reference proteome</keyword>
<dbReference type="Pfam" id="PF07238">
    <property type="entry name" value="PilZ"/>
    <property type="match status" value="1"/>
</dbReference>
<dbReference type="GO" id="GO:0000160">
    <property type="term" value="P:phosphorelay signal transduction system"/>
    <property type="evidence" value="ECO:0007669"/>
    <property type="project" value="InterPro"/>
</dbReference>
<sequence length="250" mass="28787">MPVVKKLNNSKLKNARRALHILISEEHLMTARLEALSLSKAGFMVKIASTFDDMKALLAEERFDILLMGMCFNRGMRCQEFGKLKKTSLNSKIKFVLSSVYLRDELKEQKEFLYFDLFLNKPMPRDSFIDEIKKLGKRDFRKAERVKCQIPMIVIDGKNIHETLAIDISTSGVHVLDKQNKINSYIGLELGLEFILPKSSELIKLRGSVVRITEDGFGLKFENATEQDKLKIENYILTNSIFVKSAHYYL</sequence>
<dbReference type="KEGG" id="saqi:AXG55_09960"/>
<dbReference type="Gene3D" id="2.40.10.220">
    <property type="entry name" value="predicted glycosyltransferase like domains"/>
    <property type="match status" value="1"/>
</dbReference>
<dbReference type="InterPro" id="IPR009875">
    <property type="entry name" value="PilZ_domain"/>
</dbReference>
<dbReference type="EMBL" id="CP017834">
    <property type="protein sequence ID" value="APJ04212.1"/>
    <property type="molecule type" value="Genomic_DNA"/>
</dbReference>
<dbReference type="InterPro" id="IPR011006">
    <property type="entry name" value="CheY-like_superfamily"/>
</dbReference>
<evidence type="ECO:0000256" key="1">
    <source>
        <dbReference type="PROSITE-ProRule" id="PRU00169"/>
    </source>
</evidence>
<dbReference type="PROSITE" id="PS50110">
    <property type="entry name" value="RESPONSE_REGULATORY"/>
    <property type="match status" value="1"/>
</dbReference>
<name>A0A1L4D1Z0_9BACT</name>
<dbReference type="AlphaFoldDB" id="A0A1L4D1Z0"/>
<dbReference type="RefSeq" id="WP_148697965.1">
    <property type="nucleotide sequence ID" value="NZ_CP017834.1"/>
</dbReference>
<protein>
    <recommendedName>
        <fullName evidence="2">Response regulatory domain-containing protein</fullName>
    </recommendedName>
</protein>
<proteinExistence type="predicted"/>
<dbReference type="Proteomes" id="UP000184731">
    <property type="component" value="Chromosome"/>
</dbReference>
<evidence type="ECO:0000313" key="3">
    <source>
        <dbReference type="EMBL" id="APJ04212.1"/>
    </source>
</evidence>
<dbReference type="GO" id="GO:0035438">
    <property type="term" value="F:cyclic-di-GMP binding"/>
    <property type="evidence" value="ECO:0007669"/>
    <property type="project" value="InterPro"/>
</dbReference>